<reference evidence="4 5" key="1">
    <citation type="submission" date="2018-03" db="EMBL/GenBank/DDBJ databases">
        <title>Genomic Encyclopedia of Type Strains, Phase III (KMG-III): the genomes of soil and plant-associated and newly described type strains.</title>
        <authorList>
            <person name="Whitman W."/>
        </authorList>
    </citation>
    <scope>NUCLEOTIDE SEQUENCE [LARGE SCALE GENOMIC DNA]</scope>
    <source>
        <strain evidence="4 5">CGMCC 1.12259</strain>
    </source>
</reference>
<dbReference type="PANTHER" id="PTHR43540:SF14">
    <property type="entry name" value="ISOCHORISMATASE"/>
    <property type="match status" value="1"/>
</dbReference>
<dbReference type="Gene3D" id="3.40.50.850">
    <property type="entry name" value="Isochorismatase-like"/>
    <property type="match status" value="1"/>
</dbReference>
<dbReference type="AlphaFoldDB" id="A0A2P8FUZ7"/>
<keyword evidence="2" id="KW-0378">Hydrolase</keyword>
<accession>A0A2P8FUZ7</accession>
<dbReference type="PANTHER" id="PTHR43540">
    <property type="entry name" value="PEROXYUREIDOACRYLATE/UREIDOACRYLATE AMIDOHYDROLASE-RELATED"/>
    <property type="match status" value="1"/>
</dbReference>
<dbReference type="GO" id="GO:0016787">
    <property type="term" value="F:hydrolase activity"/>
    <property type="evidence" value="ECO:0007669"/>
    <property type="project" value="UniProtKB-KW"/>
</dbReference>
<evidence type="ECO:0000256" key="1">
    <source>
        <dbReference type="ARBA" id="ARBA00006336"/>
    </source>
</evidence>
<evidence type="ECO:0000259" key="3">
    <source>
        <dbReference type="Pfam" id="PF00857"/>
    </source>
</evidence>
<dbReference type="SUPFAM" id="SSF52499">
    <property type="entry name" value="Isochorismatase-like hydrolases"/>
    <property type="match status" value="1"/>
</dbReference>
<evidence type="ECO:0000256" key="2">
    <source>
        <dbReference type="ARBA" id="ARBA00022801"/>
    </source>
</evidence>
<dbReference type="Proteomes" id="UP000242682">
    <property type="component" value="Unassembled WGS sequence"/>
</dbReference>
<feature type="domain" description="Isochorismatase-like" evidence="3">
    <location>
        <begin position="5"/>
        <end position="141"/>
    </location>
</feature>
<name>A0A2P8FUZ7_9BACL</name>
<dbReference type="InterPro" id="IPR050272">
    <property type="entry name" value="Isochorismatase-like_hydrls"/>
</dbReference>
<evidence type="ECO:0000313" key="4">
    <source>
        <dbReference type="EMBL" id="PSL25550.1"/>
    </source>
</evidence>
<comment type="similarity">
    <text evidence="1">Belongs to the isochorismatase family.</text>
</comment>
<keyword evidence="5" id="KW-1185">Reference proteome</keyword>
<protein>
    <submittedName>
        <fullName evidence="4">Nicotinamidase-related amidase</fullName>
    </submittedName>
</protein>
<evidence type="ECO:0000313" key="5">
    <source>
        <dbReference type="Proteomes" id="UP000242682"/>
    </source>
</evidence>
<dbReference type="InterPro" id="IPR000868">
    <property type="entry name" value="Isochorismatase-like_dom"/>
</dbReference>
<comment type="caution">
    <text evidence="4">The sequence shown here is derived from an EMBL/GenBank/DDBJ whole genome shotgun (WGS) entry which is preliminary data.</text>
</comment>
<dbReference type="InterPro" id="IPR036380">
    <property type="entry name" value="Isochorismatase-like_sf"/>
</dbReference>
<organism evidence="4 5">
    <name type="scientific">Planomicrobium soli</name>
    <dbReference type="NCBI Taxonomy" id="1176648"/>
    <lineage>
        <taxon>Bacteria</taxon>
        <taxon>Bacillati</taxon>
        <taxon>Bacillota</taxon>
        <taxon>Bacilli</taxon>
        <taxon>Bacillales</taxon>
        <taxon>Caryophanaceae</taxon>
        <taxon>Planomicrobium</taxon>
    </lineage>
</organism>
<sequence length="186" mass="20740">MLKQVLLIIDAQQELIDGNQNEPGISAKESLLACINKVIEKAVASTIPIVFIRDLDVSEGEGPGFQIHSAITLPENATIFDKKATNVFYQTPLLDFLKQQEVQHIIIMGCKTEFCIDTAVRTATVNEFDVTLVSDGHSTTTSIILPAEKIIAHHNKTLHGFDNIDHFSLVRDSKEELFSPIHNQYR</sequence>
<proteinExistence type="inferred from homology"/>
<dbReference type="Pfam" id="PF00857">
    <property type="entry name" value="Isochorismatase"/>
    <property type="match status" value="1"/>
</dbReference>
<gene>
    <name evidence="4" type="ORF">B0H99_12137</name>
</gene>
<dbReference type="EMBL" id="PYAT01000021">
    <property type="protein sequence ID" value="PSL25550.1"/>
    <property type="molecule type" value="Genomic_DNA"/>
</dbReference>